<keyword evidence="1" id="KW-0472">Membrane</keyword>
<feature type="domain" description="EamA" evidence="2">
    <location>
        <begin position="6"/>
        <end position="80"/>
    </location>
</feature>
<reference evidence="3 4" key="1">
    <citation type="submission" date="2014-01" db="EMBL/GenBank/DDBJ databases">
        <title>Genome sequence determination for a cystic fibrosis isolate, Inquilinus limosus.</title>
        <authorList>
            <person name="Pino M."/>
            <person name="Di Conza J."/>
            <person name="Gutkind G."/>
        </authorList>
    </citation>
    <scope>NUCLEOTIDE SEQUENCE [LARGE SCALE GENOMIC DNA]</scope>
    <source>
        <strain evidence="3 4">MP06</strain>
    </source>
</reference>
<proteinExistence type="predicted"/>
<accession>A0A0A0CZ51</accession>
<keyword evidence="1" id="KW-0812">Transmembrane</keyword>
<protein>
    <submittedName>
        <fullName evidence="3">Permease</fullName>
    </submittedName>
</protein>
<gene>
    <name evidence="3" type="ORF">P409_34865</name>
</gene>
<sequence>MARDGMGVAAALASSTLGGTSVVATRFLMGALDPAMLGVFRFGIGCALLLPVVVLLRAPWPPRRDWPAVALLGLLFFAAFPLP</sequence>
<evidence type="ECO:0000313" key="4">
    <source>
        <dbReference type="Proteomes" id="UP000029995"/>
    </source>
</evidence>
<name>A0A0A0CZ51_9PROT</name>
<organism evidence="3 4">
    <name type="scientific">Inquilinus limosus MP06</name>
    <dbReference type="NCBI Taxonomy" id="1398085"/>
    <lineage>
        <taxon>Bacteria</taxon>
        <taxon>Pseudomonadati</taxon>
        <taxon>Pseudomonadota</taxon>
        <taxon>Alphaproteobacteria</taxon>
        <taxon>Rhodospirillales</taxon>
        <taxon>Rhodospirillaceae</taxon>
        <taxon>Inquilinus</taxon>
    </lineage>
</organism>
<dbReference type="Pfam" id="PF00892">
    <property type="entry name" value="EamA"/>
    <property type="match status" value="1"/>
</dbReference>
<evidence type="ECO:0000313" key="3">
    <source>
        <dbReference type="EMBL" id="KGM30142.1"/>
    </source>
</evidence>
<dbReference type="Proteomes" id="UP000029995">
    <property type="component" value="Unassembled WGS sequence"/>
</dbReference>
<evidence type="ECO:0000259" key="2">
    <source>
        <dbReference type="Pfam" id="PF00892"/>
    </source>
</evidence>
<dbReference type="GO" id="GO:0016020">
    <property type="term" value="C:membrane"/>
    <property type="evidence" value="ECO:0007669"/>
    <property type="project" value="InterPro"/>
</dbReference>
<dbReference type="RefSeq" id="WP_034849565.1">
    <property type="nucleotide sequence ID" value="NZ_JANX01001019.1"/>
</dbReference>
<dbReference type="InterPro" id="IPR000620">
    <property type="entry name" value="EamA_dom"/>
</dbReference>
<evidence type="ECO:0000256" key="1">
    <source>
        <dbReference type="SAM" id="Phobius"/>
    </source>
</evidence>
<keyword evidence="1" id="KW-1133">Transmembrane helix</keyword>
<dbReference type="EMBL" id="JANX01001019">
    <property type="protein sequence ID" value="KGM30142.1"/>
    <property type="molecule type" value="Genomic_DNA"/>
</dbReference>
<feature type="transmembrane region" description="Helical" evidence="1">
    <location>
        <begin position="34"/>
        <end position="54"/>
    </location>
</feature>
<feature type="non-terminal residue" evidence="3">
    <location>
        <position position="83"/>
    </location>
</feature>
<dbReference type="AlphaFoldDB" id="A0A0A0CZ51"/>
<comment type="caution">
    <text evidence="3">The sequence shown here is derived from an EMBL/GenBank/DDBJ whole genome shotgun (WGS) entry which is preliminary data.</text>
</comment>